<evidence type="ECO:0000313" key="2">
    <source>
        <dbReference type="Proteomes" id="UP001139354"/>
    </source>
</evidence>
<organism evidence="1 2">
    <name type="scientific">Microbacterium allomyrinae</name>
    <dbReference type="NCBI Taxonomy" id="2830666"/>
    <lineage>
        <taxon>Bacteria</taxon>
        <taxon>Bacillati</taxon>
        <taxon>Actinomycetota</taxon>
        <taxon>Actinomycetes</taxon>
        <taxon>Micrococcales</taxon>
        <taxon>Microbacteriaceae</taxon>
        <taxon>Microbacterium</taxon>
    </lineage>
</organism>
<protein>
    <submittedName>
        <fullName evidence="1">Uncharacterized protein</fullName>
    </submittedName>
</protein>
<sequence>MTALQKHSNALQIADYMLAHFEGVLLDELDALLERSKSAWRVGTRAGKPGIVRRVPEGVQVGGDLVMARSGRAGVRLARAWEELYGQNPNPSEAYRLAILAVEDAAVPIVASNDASATLGKVLNQVDNGGWRLPMNREHEKATSHDVLVGMIRLLWHGQHDRHGGQPSGPGNVSMEEATVAVGLATTLVQFFDAGLVRRETSA</sequence>
<proteinExistence type="predicted"/>
<gene>
    <name evidence="1" type="ORF">KEC57_01775</name>
</gene>
<comment type="caution">
    <text evidence="1">The sequence shown here is derived from an EMBL/GenBank/DDBJ whole genome shotgun (WGS) entry which is preliminary data.</text>
</comment>
<keyword evidence="2" id="KW-1185">Reference proteome</keyword>
<accession>A0A9X1LSN8</accession>
<dbReference type="AlphaFoldDB" id="A0A9X1LSN8"/>
<dbReference type="EMBL" id="JAGTTN010000001">
    <property type="protein sequence ID" value="MCC2030908.1"/>
    <property type="molecule type" value="Genomic_DNA"/>
</dbReference>
<dbReference type="Proteomes" id="UP001139354">
    <property type="component" value="Unassembled WGS sequence"/>
</dbReference>
<dbReference type="RefSeq" id="WP_229382797.1">
    <property type="nucleotide sequence ID" value="NZ_JAGTTN010000001.1"/>
</dbReference>
<reference evidence="1" key="1">
    <citation type="submission" date="2021-04" db="EMBL/GenBank/DDBJ databases">
        <title>Microbacterium tenobrionis sp. nov. and Microbacterium allomyrinae sp. nov., isolated from larvae of Tenobrio molitor and Allomyrina dichotoma, respectively.</title>
        <authorList>
            <person name="Lee S.D."/>
        </authorList>
    </citation>
    <scope>NUCLEOTIDE SEQUENCE</scope>
    <source>
        <strain evidence="1">BWT-G7</strain>
    </source>
</reference>
<name>A0A9X1LSN8_9MICO</name>
<evidence type="ECO:0000313" key="1">
    <source>
        <dbReference type="EMBL" id="MCC2030908.1"/>
    </source>
</evidence>